<dbReference type="InterPro" id="IPR050079">
    <property type="entry name" value="DEAD_box_RNA_helicase"/>
</dbReference>
<evidence type="ECO:0000256" key="5">
    <source>
        <dbReference type="ARBA" id="ARBA00038437"/>
    </source>
</evidence>
<evidence type="ECO:0000259" key="9">
    <source>
        <dbReference type="PROSITE" id="PS51192"/>
    </source>
</evidence>
<dbReference type="PROSITE" id="PS51194">
    <property type="entry name" value="HELICASE_CTER"/>
    <property type="match status" value="1"/>
</dbReference>
<feature type="compositionally biased region" description="Basic residues" evidence="8">
    <location>
        <begin position="430"/>
        <end position="441"/>
    </location>
</feature>
<feature type="domain" description="Helicase ATP-binding" evidence="9">
    <location>
        <begin position="35"/>
        <end position="209"/>
    </location>
</feature>
<keyword evidence="4 7" id="KW-0067">ATP-binding</keyword>
<evidence type="ECO:0000259" key="11">
    <source>
        <dbReference type="PROSITE" id="PS51195"/>
    </source>
</evidence>
<dbReference type="CDD" id="cd00268">
    <property type="entry name" value="DEADc"/>
    <property type="match status" value="1"/>
</dbReference>
<feature type="domain" description="Helicase C-terminal" evidence="10">
    <location>
        <begin position="220"/>
        <end position="384"/>
    </location>
</feature>
<dbReference type="FunFam" id="3.40.50.300:FF:000468">
    <property type="entry name" value="ATP-dependent RNA helicase RhlE"/>
    <property type="match status" value="1"/>
</dbReference>
<evidence type="ECO:0000256" key="7">
    <source>
        <dbReference type="RuleBase" id="RU000492"/>
    </source>
</evidence>
<name>A0A973AAS2_9GAMM</name>
<accession>A0A973AAS2</accession>
<evidence type="ECO:0000256" key="3">
    <source>
        <dbReference type="ARBA" id="ARBA00022806"/>
    </source>
</evidence>
<gene>
    <name evidence="12" type="ORF">HQ497_15815</name>
</gene>
<dbReference type="InterPro" id="IPR000629">
    <property type="entry name" value="RNA-helicase_DEAD-box_CS"/>
</dbReference>
<dbReference type="SMART" id="SM00487">
    <property type="entry name" value="DEXDc"/>
    <property type="match status" value="1"/>
</dbReference>
<protein>
    <submittedName>
        <fullName evidence="12">DEAD/DEAH box helicase</fullName>
    </submittedName>
</protein>
<dbReference type="Gene3D" id="3.40.50.300">
    <property type="entry name" value="P-loop containing nucleotide triphosphate hydrolases"/>
    <property type="match status" value="2"/>
</dbReference>
<dbReference type="GO" id="GO:0016787">
    <property type="term" value="F:hydrolase activity"/>
    <property type="evidence" value="ECO:0007669"/>
    <property type="project" value="UniProtKB-KW"/>
</dbReference>
<dbReference type="SUPFAM" id="SSF52540">
    <property type="entry name" value="P-loop containing nucleoside triphosphate hydrolases"/>
    <property type="match status" value="1"/>
</dbReference>
<organism evidence="12 13">
    <name type="scientific">SAR86 cluster bacterium</name>
    <dbReference type="NCBI Taxonomy" id="2030880"/>
    <lineage>
        <taxon>Bacteria</taxon>
        <taxon>Pseudomonadati</taxon>
        <taxon>Pseudomonadota</taxon>
        <taxon>Gammaproteobacteria</taxon>
        <taxon>SAR86 cluster</taxon>
    </lineage>
</organism>
<sequence length="456" mass="49394">MASSQFSILGLAASITQALSERGYETPTPVQKQAIPAILAGRDVLAAAQTGTGKTAGFVCPVLQGLLAGETAGPNQVRALILAPTRELALQIGSSVKAYGQHLPLRSTVVYGGVKINPQMMLLRRGIDLLVATPGRLLDLAAQNALRFDALEVLVLDEADRMLDLGFSRELDQILRQLPQQRQNLMFTATFPEGVRRLAKTLVQNPVEIIISPEQTTARTVKQWVYTVDKKQKPALLVQLMRDHQWQQILVFTKTKAGADQLTRYLHDEGVSAAAIHGDRSQGQRMEALGAFKKGEFQVLVATDVAARGLDIQQLPQVVNFDLPKVAENYVHRIGRTGRAGLAGEAISLVSADEIEELKGIERLIQQILPREVHEDYYPDHQVPASSAVPGSIKPKKPKKPKKPYQAPTAARPRTSGAASQRNTTVGGAAKKRRAPTRKGSKPGSRQGPPSGSAGR</sequence>
<dbReference type="InterPro" id="IPR011545">
    <property type="entry name" value="DEAD/DEAH_box_helicase_dom"/>
</dbReference>
<dbReference type="PROSITE" id="PS00039">
    <property type="entry name" value="DEAD_ATP_HELICASE"/>
    <property type="match status" value="1"/>
</dbReference>
<evidence type="ECO:0000256" key="2">
    <source>
        <dbReference type="ARBA" id="ARBA00022801"/>
    </source>
</evidence>
<dbReference type="Proteomes" id="UP000754644">
    <property type="component" value="Unassembled WGS sequence"/>
</dbReference>
<comment type="similarity">
    <text evidence="5 7">Belongs to the DEAD box helicase family.</text>
</comment>
<reference evidence="12" key="1">
    <citation type="submission" date="2020-05" db="EMBL/GenBank/DDBJ databases">
        <title>Sulfur intermediates as new biogeochemical hubs in an aquatic model microbial ecosystem.</title>
        <authorList>
            <person name="Vigneron A."/>
        </authorList>
    </citation>
    <scope>NUCLEOTIDE SEQUENCE</scope>
    <source>
        <strain evidence="12">Bin.250</strain>
    </source>
</reference>
<dbReference type="PROSITE" id="PS51192">
    <property type="entry name" value="HELICASE_ATP_BIND_1"/>
    <property type="match status" value="1"/>
</dbReference>
<feature type="compositionally biased region" description="Basic residues" evidence="8">
    <location>
        <begin position="394"/>
        <end position="403"/>
    </location>
</feature>
<keyword evidence="2 7" id="KW-0378">Hydrolase</keyword>
<dbReference type="Pfam" id="PF00270">
    <property type="entry name" value="DEAD"/>
    <property type="match status" value="1"/>
</dbReference>
<dbReference type="GO" id="GO:0005524">
    <property type="term" value="F:ATP binding"/>
    <property type="evidence" value="ECO:0007669"/>
    <property type="project" value="UniProtKB-KW"/>
</dbReference>
<dbReference type="PANTHER" id="PTHR47959">
    <property type="entry name" value="ATP-DEPENDENT RNA HELICASE RHLE-RELATED"/>
    <property type="match status" value="1"/>
</dbReference>
<evidence type="ECO:0000256" key="8">
    <source>
        <dbReference type="SAM" id="MobiDB-lite"/>
    </source>
</evidence>
<evidence type="ECO:0000313" key="12">
    <source>
        <dbReference type="EMBL" id="NQV66827.1"/>
    </source>
</evidence>
<proteinExistence type="inferred from homology"/>
<dbReference type="InterPro" id="IPR001650">
    <property type="entry name" value="Helicase_C-like"/>
</dbReference>
<dbReference type="PROSITE" id="PS51195">
    <property type="entry name" value="Q_MOTIF"/>
    <property type="match status" value="1"/>
</dbReference>
<dbReference type="InterPro" id="IPR014001">
    <property type="entry name" value="Helicase_ATP-bd"/>
</dbReference>
<dbReference type="PANTHER" id="PTHR47959:SF13">
    <property type="entry name" value="ATP-DEPENDENT RNA HELICASE RHLE"/>
    <property type="match status" value="1"/>
</dbReference>
<evidence type="ECO:0000313" key="13">
    <source>
        <dbReference type="Proteomes" id="UP000754644"/>
    </source>
</evidence>
<feature type="short sequence motif" description="Q motif" evidence="6">
    <location>
        <begin position="4"/>
        <end position="32"/>
    </location>
</feature>
<evidence type="ECO:0000256" key="6">
    <source>
        <dbReference type="PROSITE-ProRule" id="PRU00552"/>
    </source>
</evidence>
<keyword evidence="3 7" id="KW-0347">Helicase</keyword>
<dbReference type="GO" id="GO:0005829">
    <property type="term" value="C:cytosol"/>
    <property type="evidence" value="ECO:0007669"/>
    <property type="project" value="TreeGrafter"/>
</dbReference>
<dbReference type="InterPro" id="IPR014014">
    <property type="entry name" value="RNA_helicase_DEAD_Q_motif"/>
</dbReference>
<dbReference type="GO" id="GO:0003724">
    <property type="term" value="F:RNA helicase activity"/>
    <property type="evidence" value="ECO:0007669"/>
    <property type="project" value="InterPro"/>
</dbReference>
<dbReference type="EMBL" id="JABMOJ010000590">
    <property type="protein sequence ID" value="NQV66827.1"/>
    <property type="molecule type" value="Genomic_DNA"/>
</dbReference>
<dbReference type="Pfam" id="PF00271">
    <property type="entry name" value="Helicase_C"/>
    <property type="match status" value="1"/>
</dbReference>
<comment type="caution">
    <text evidence="12">The sequence shown here is derived from an EMBL/GenBank/DDBJ whole genome shotgun (WGS) entry which is preliminary data.</text>
</comment>
<dbReference type="GO" id="GO:0003676">
    <property type="term" value="F:nucleic acid binding"/>
    <property type="evidence" value="ECO:0007669"/>
    <property type="project" value="InterPro"/>
</dbReference>
<feature type="region of interest" description="Disordered" evidence="8">
    <location>
        <begin position="381"/>
        <end position="456"/>
    </location>
</feature>
<feature type="compositionally biased region" description="Polar residues" evidence="8">
    <location>
        <begin position="417"/>
        <end position="426"/>
    </location>
</feature>
<evidence type="ECO:0000256" key="1">
    <source>
        <dbReference type="ARBA" id="ARBA00022741"/>
    </source>
</evidence>
<dbReference type="InterPro" id="IPR027417">
    <property type="entry name" value="P-loop_NTPase"/>
</dbReference>
<dbReference type="CDD" id="cd18787">
    <property type="entry name" value="SF2_C_DEAD"/>
    <property type="match status" value="1"/>
</dbReference>
<dbReference type="InterPro" id="IPR044742">
    <property type="entry name" value="DEAD/DEAH_RhlB"/>
</dbReference>
<keyword evidence="1 7" id="KW-0547">Nucleotide-binding</keyword>
<evidence type="ECO:0000259" key="10">
    <source>
        <dbReference type="PROSITE" id="PS51194"/>
    </source>
</evidence>
<evidence type="ECO:0000256" key="4">
    <source>
        <dbReference type="ARBA" id="ARBA00022840"/>
    </source>
</evidence>
<dbReference type="AlphaFoldDB" id="A0A973AAS2"/>
<feature type="domain" description="DEAD-box RNA helicase Q" evidence="11">
    <location>
        <begin position="4"/>
        <end position="32"/>
    </location>
</feature>
<dbReference type="SMART" id="SM00490">
    <property type="entry name" value="HELICc"/>
    <property type="match status" value="1"/>
</dbReference>